<evidence type="ECO:0000313" key="3">
    <source>
        <dbReference type="Proteomes" id="UP001500540"/>
    </source>
</evidence>
<feature type="transmembrane region" description="Helical" evidence="1">
    <location>
        <begin position="164"/>
        <end position="183"/>
    </location>
</feature>
<evidence type="ECO:0000313" key="2">
    <source>
        <dbReference type="EMBL" id="GAA3768433.1"/>
    </source>
</evidence>
<feature type="transmembrane region" description="Helical" evidence="1">
    <location>
        <begin position="88"/>
        <end position="109"/>
    </location>
</feature>
<dbReference type="Proteomes" id="UP001500540">
    <property type="component" value="Unassembled WGS sequence"/>
</dbReference>
<protein>
    <submittedName>
        <fullName evidence="2">Uncharacterized protein</fullName>
    </submittedName>
</protein>
<comment type="caution">
    <text evidence="2">The sequence shown here is derived from an EMBL/GenBank/DDBJ whole genome shotgun (WGS) entry which is preliminary data.</text>
</comment>
<dbReference type="EMBL" id="BAABAF010000007">
    <property type="protein sequence ID" value="GAA3768433.1"/>
    <property type="molecule type" value="Genomic_DNA"/>
</dbReference>
<sequence>MRGSVRSILTGLAALFALFLALRGLVWVGGAVDQPIAYLLMTVLYLGTVGLCLLVTSGALPEAGPDADEDVGEMLTTAQHGPARLPQWVLGIALAMALSMPNVIALSVAPASRTAPFGTWYVGAIGLLMTIVMVRRRPWTAWIGVLLLALSTMLWIGVLPALSLGLIGSAVWVLAAQLLVMGMDRAARDTSRLAQLQRTASAWRAAQRGRQRERRVQVQRALAVAGPILSRAIERSGELSEQERVEARIAEGQLRDELRGGRLLDDGVRAELDAARRRGATVIVLDEGGLDDLDEAQLGAIRALVAGAVHDAHSDRLFIRASTHPQIAVTVVGRSARGGALSDEDTVDLWREIARP</sequence>
<keyword evidence="1" id="KW-0812">Transmembrane</keyword>
<gene>
    <name evidence="2" type="ORF">GCM10022240_21130</name>
</gene>
<keyword evidence="3" id="KW-1185">Reference proteome</keyword>
<proteinExistence type="predicted"/>
<name>A0ABP7GM50_9MICO</name>
<feature type="transmembrane region" description="Helical" evidence="1">
    <location>
        <begin position="12"/>
        <end position="30"/>
    </location>
</feature>
<organism evidence="2 3">
    <name type="scientific">Microbacterium kribbense</name>
    <dbReference type="NCBI Taxonomy" id="433645"/>
    <lineage>
        <taxon>Bacteria</taxon>
        <taxon>Bacillati</taxon>
        <taxon>Actinomycetota</taxon>
        <taxon>Actinomycetes</taxon>
        <taxon>Micrococcales</taxon>
        <taxon>Microbacteriaceae</taxon>
        <taxon>Microbacterium</taxon>
    </lineage>
</organism>
<evidence type="ECO:0000256" key="1">
    <source>
        <dbReference type="SAM" id="Phobius"/>
    </source>
</evidence>
<feature type="transmembrane region" description="Helical" evidence="1">
    <location>
        <begin position="115"/>
        <end position="134"/>
    </location>
</feature>
<keyword evidence="1" id="KW-0472">Membrane</keyword>
<feature type="transmembrane region" description="Helical" evidence="1">
    <location>
        <begin position="36"/>
        <end position="55"/>
    </location>
</feature>
<keyword evidence="1" id="KW-1133">Transmembrane helix</keyword>
<accession>A0ABP7GM50</accession>
<reference evidence="3" key="1">
    <citation type="journal article" date="2019" name="Int. J. Syst. Evol. Microbiol.">
        <title>The Global Catalogue of Microorganisms (GCM) 10K type strain sequencing project: providing services to taxonomists for standard genome sequencing and annotation.</title>
        <authorList>
            <consortium name="The Broad Institute Genomics Platform"/>
            <consortium name="The Broad Institute Genome Sequencing Center for Infectious Disease"/>
            <person name="Wu L."/>
            <person name="Ma J."/>
        </authorList>
    </citation>
    <scope>NUCLEOTIDE SEQUENCE [LARGE SCALE GENOMIC DNA]</scope>
    <source>
        <strain evidence="3">JCM 16950</strain>
    </source>
</reference>